<protein>
    <submittedName>
        <fullName evidence="1">8642_t:CDS:1</fullName>
    </submittedName>
</protein>
<dbReference type="Proteomes" id="UP000789375">
    <property type="component" value="Unassembled WGS sequence"/>
</dbReference>
<organism evidence="1 2">
    <name type="scientific">Funneliformis mosseae</name>
    <name type="common">Endomycorrhizal fungus</name>
    <name type="synonym">Glomus mosseae</name>
    <dbReference type="NCBI Taxonomy" id="27381"/>
    <lineage>
        <taxon>Eukaryota</taxon>
        <taxon>Fungi</taxon>
        <taxon>Fungi incertae sedis</taxon>
        <taxon>Mucoromycota</taxon>
        <taxon>Glomeromycotina</taxon>
        <taxon>Glomeromycetes</taxon>
        <taxon>Glomerales</taxon>
        <taxon>Glomeraceae</taxon>
        <taxon>Funneliformis</taxon>
    </lineage>
</organism>
<evidence type="ECO:0000313" key="1">
    <source>
        <dbReference type="EMBL" id="CAG8472865.1"/>
    </source>
</evidence>
<accession>A0A9N8W0I7</accession>
<proteinExistence type="predicted"/>
<reference evidence="1" key="1">
    <citation type="submission" date="2021-06" db="EMBL/GenBank/DDBJ databases">
        <authorList>
            <person name="Kallberg Y."/>
            <person name="Tangrot J."/>
            <person name="Rosling A."/>
        </authorList>
    </citation>
    <scope>NUCLEOTIDE SEQUENCE</scope>
    <source>
        <strain evidence="1">87-6 pot B 2015</strain>
    </source>
</reference>
<sequence>MSTVAHIFYFGVGFEEDTRVSEFNKVIKKAREPEFDNFAPDRLKLLKLKNPAQDIYLDLERPPMPLFYTDGRLWDYQESFKNGRDKTNTPMFCMVSGAECGKSRNSTEIPKILRKMFVSDPELGLRLQEASSTSP</sequence>
<name>A0A9N8W0I7_FUNMO</name>
<comment type="caution">
    <text evidence="1">The sequence shown here is derived from an EMBL/GenBank/DDBJ whole genome shotgun (WGS) entry which is preliminary data.</text>
</comment>
<gene>
    <name evidence="1" type="ORF">FMOSSE_LOCUS2602</name>
</gene>
<keyword evidence="2" id="KW-1185">Reference proteome</keyword>
<evidence type="ECO:0000313" key="2">
    <source>
        <dbReference type="Proteomes" id="UP000789375"/>
    </source>
</evidence>
<dbReference type="EMBL" id="CAJVPP010000349">
    <property type="protein sequence ID" value="CAG8472865.1"/>
    <property type="molecule type" value="Genomic_DNA"/>
</dbReference>
<dbReference type="AlphaFoldDB" id="A0A9N8W0I7"/>